<dbReference type="PANTHER" id="PTHR43183:SF1">
    <property type="entry name" value="HYPOTHETICAL DIHYDROXY-ACID DEHYDRATASE (EUROFUNG)-RELATED"/>
    <property type="match status" value="1"/>
</dbReference>
<dbReference type="SUPFAM" id="SSF52016">
    <property type="entry name" value="LeuD/IlvD-like"/>
    <property type="match status" value="1"/>
</dbReference>
<evidence type="ECO:0000256" key="2">
    <source>
        <dbReference type="ARBA" id="ARBA00022723"/>
    </source>
</evidence>
<dbReference type="EMBL" id="MU032352">
    <property type="protein sequence ID" value="KAF3760453.1"/>
    <property type="molecule type" value="Genomic_DNA"/>
</dbReference>
<evidence type="ECO:0000313" key="9">
    <source>
        <dbReference type="Proteomes" id="UP000803844"/>
    </source>
</evidence>
<dbReference type="Gene3D" id="3.50.30.80">
    <property type="entry name" value="IlvD/EDD C-terminal domain-like"/>
    <property type="match status" value="1"/>
</dbReference>
<keyword evidence="9" id="KW-1185">Reference proteome</keyword>
<dbReference type="InterPro" id="IPR037237">
    <property type="entry name" value="IlvD/EDD_N"/>
</dbReference>
<accession>A0A9P4XT53</accession>
<dbReference type="AlphaFoldDB" id="A0A9P4XT53"/>
<keyword evidence="4" id="KW-0411">Iron-sulfur</keyword>
<dbReference type="RefSeq" id="XP_040771432.1">
    <property type="nucleotide sequence ID" value="XM_040926448.1"/>
</dbReference>
<dbReference type="PANTHER" id="PTHR43183">
    <property type="entry name" value="HYPOTHETICAL DIHYDROXYACID DEHYDRATASE (EUROFUNG)-RELATED"/>
    <property type="match status" value="1"/>
</dbReference>
<dbReference type="NCBIfam" id="NF004784">
    <property type="entry name" value="PRK06131.1"/>
    <property type="match status" value="1"/>
</dbReference>
<organism evidence="8 9">
    <name type="scientific">Cryphonectria parasitica (strain ATCC 38755 / EP155)</name>
    <dbReference type="NCBI Taxonomy" id="660469"/>
    <lineage>
        <taxon>Eukaryota</taxon>
        <taxon>Fungi</taxon>
        <taxon>Dikarya</taxon>
        <taxon>Ascomycota</taxon>
        <taxon>Pezizomycotina</taxon>
        <taxon>Sordariomycetes</taxon>
        <taxon>Sordariomycetidae</taxon>
        <taxon>Diaporthales</taxon>
        <taxon>Cryphonectriaceae</taxon>
        <taxon>Cryphonectria-Endothia species complex</taxon>
        <taxon>Cryphonectria</taxon>
    </lineage>
</organism>
<name>A0A9P4XT53_CRYP1</name>
<reference evidence="8" key="1">
    <citation type="journal article" date="2020" name="Phytopathology">
        <title>Genome sequence of the chestnut blight fungus Cryphonectria parasitica EP155: A fundamental resource for an archetypical invasive plant pathogen.</title>
        <authorList>
            <person name="Crouch J.A."/>
            <person name="Dawe A."/>
            <person name="Aerts A."/>
            <person name="Barry K."/>
            <person name="Churchill A.C.L."/>
            <person name="Grimwood J."/>
            <person name="Hillman B."/>
            <person name="Milgroom M.G."/>
            <person name="Pangilinan J."/>
            <person name="Smith M."/>
            <person name="Salamov A."/>
            <person name="Schmutz J."/>
            <person name="Yadav J."/>
            <person name="Grigoriev I.V."/>
            <person name="Nuss D."/>
        </authorList>
    </citation>
    <scope>NUCLEOTIDE SEQUENCE</scope>
    <source>
        <strain evidence="8">EP155</strain>
    </source>
</reference>
<dbReference type="Pfam" id="PF00920">
    <property type="entry name" value="ILVD_EDD_N"/>
    <property type="match status" value="1"/>
</dbReference>
<evidence type="ECO:0000313" key="8">
    <source>
        <dbReference type="EMBL" id="KAF3760453.1"/>
    </source>
</evidence>
<comment type="similarity">
    <text evidence="1">Belongs to the IlvD/Edd family.</text>
</comment>
<sequence length="627" mass="66942">MLNHSSFYASSSVPDHLADYDLSRPIQPIRGMRQGLPNYGDPHFALFLRKAFIKALGYSEDALSRPIVGIVNTYSAFNPCHANVPQLIEAAKRGVQLGGGLAMEFPTISIHESFSSPTSMFLRNLMSMDTEEMIRAQPVDACIVIGGCDKTVPAQIMGGISSGKPVLPLITGPMMPGSFRGQRIGACTDCRNNWAAYRGDELDVEDISELNAELAPTAGSCGVMGTASTMACLVAALGLMDLRAGATAPAVSSARLRVAEDTGKNAVLAAQSLTNSTDSPLSLATVLSEASFHNAVTVLQAIGGSTNGIVHLLAIANRHPGVAGKVTLQTIDDIGRRTPLLVDLKPSGDNYMTDLHNAGGMLALLHTLRPLLRLEAMTLTGQTMGQVLDATPFRTFPFSRAIIRPLDDPVYESSSLLVLRGNLAPHGAVMKASASKYRHLLSHRGRAVVFAGPADLAARIDDPDLAVDKDSVLVLQGIGPIGFLNPGMPEAGLVPIPRKLAVQGVQDMLRLSDGRMSGTAGGSVILHISPEAALPESVLGVVRNRDVIVCDVDKRLLEVELSADEIARRIAERRERLDGTKESRGPSERRRKPVRGYRGLYERHVNQAEDGVDFDFLTAAGAEHSSF</sequence>
<feature type="domain" description="Dihydroxy-acid/6-phosphogluconate dehydratase C-terminal" evidence="7">
    <location>
        <begin position="402"/>
        <end position="611"/>
    </location>
</feature>
<dbReference type="GeneID" id="63843577"/>
<evidence type="ECO:0000256" key="1">
    <source>
        <dbReference type="ARBA" id="ARBA00006486"/>
    </source>
</evidence>
<dbReference type="GO" id="GO:0016836">
    <property type="term" value="F:hydro-lyase activity"/>
    <property type="evidence" value="ECO:0007669"/>
    <property type="project" value="UniProtKB-ARBA"/>
</dbReference>
<evidence type="ECO:0000259" key="7">
    <source>
        <dbReference type="Pfam" id="PF24877"/>
    </source>
</evidence>
<dbReference type="InterPro" id="IPR000581">
    <property type="entry name" value="ILV_EDD_N"/>
</dbReference>
<dbReference type="InterPro" id="IPR056740">
    <property type="entry name" value="ILV_EDD_C"/>
</dbReference>
<keyword evidence="5" id="KW-0456">Lyase</keyword>
<evidence type="ECO:0008006" key="10">
    <source>
        <dbReference type="Google" id="ProtNLM"/>
    </source>
</evidence>
<proteinExistence type="inferred from homology"/>
<evidence type="ECO:0000259" key="6">
    <source>
        <dbReference type="Pfam" id="PF00920"/>
    </source>
</evidence>
<dbReference type="SUPFAM" id="SSF143975">
    <property type="entry name" value="IlvD/EDD N-terminal domain-like"/>
    <property type="match status" value="1"/>
</dbReference>
<protein>
    <recommendedName>
        <fullName evidence="10">Dihydroxy-acid dehydratase</fullName>
    </recommendedName>
</protein>
<keyword evidence="3" id="KW-0408">Iron</keyword>
<keyword evidence="2" id="KW-0479">Metal-binding</keyword>
<dbReference type="PROSITE" id="PS00886">
    <property type="entry name" value="ILVD_EDD_1"/>
    <property type="match status" value="1"/>
</dbReference>
<feature type="domain" description="Dihydroxy-acid/6-phosphogluconate dehydratase N-terminal" evidence="6">
    <location>
        <begin position="65"/>
        <end position="386"/>
    </location>
</feature>
<dbReference type="Proteomes" id="UP000803844">
    <property type="component" value="Unassembled WGS sequence"/>
</dbReference>
<evidence type="ECO:0000256" key="4">
    <source>
        <dbReference type="ARBA" id="ARBA00023014"/>
    </source>
</evidence>
<dbReference type="Pfam" id="PF24877">
    <property type="entry name" value="ILV_EDD_C"/>
    <property type="match status" value="1"/>
</dbReference>
<dbReference type="InterPro" id="IPR052352">
    <property type="entry name" value="Sugar_Degrad_Dehydratases"/>
</dbReference>
<evidence type="ECO:0000256" key="5">
    <source>
        <dbReference type="ARBA" id="ARBA00023239"/>
    </source>
</evidence>
<dbReference type="GO" id="GO:0046872">
    <property type="term" value="F:metal ion binding"/>
    <property type="evidence" value="ECO:0007669"/>
    <property type="project" value="UniProtKB-KW"/>
</dbReference>
<gene>
    <name evidence="8" type="ORF">M406DRAFT_99225</name>
</gene>
<dbReference type="InterPro" id="IPR020558">
    <property type="entry name" value="DiOHA_6PGluconate_deHydtase_CS"/>
</dbReference>
<dbReference type="InterPro" id="IPR042096">
    <property type="entry name" value="Dihydro-acid_dehy_C"/>
</dbReference>
<dbReference type="GO" id="GO:0051536">
    <property type="term" value="F:iron-sulfur cluster binding"/>
    <property type="evidence" value="ECO:0007669"/>
    <property type="project" value="UniProtKB-KW"/>
</dbReference>
<evidence type="ECO:0000256" key="3">
    <source>
        <dbReference type="ARBA" id="ARBA00023004"/>
    </source>
</evidence>
<comment type="caution">
    <text evidence="8">The sequence shown here is derived from an EMBL/GenBank/DDBJ whole genome shotgun (WGS) entry which is preliminary data.</text>
</comment>
<dbReference type="OrthoDB" id="3851628at2759"/>